<gene>
    <name evidence="2" type="ORF">SAMN06265376_1011284</name>
</gene>
<sequence>MKSKALILLTSVLLFSSCIVKSLQPFYNTEDLSYNEKLIGTWTDQKNDTWSVTSVKEEFAKGLKEGEKLSEDEKESFETYKDGYIINYTKKNKEVLFIAMPFKIEGQYFLDFIPYDFDSESINDLASQHLLKTHSVAKIELDDTNNISFLWLTEEHIKNLFKADKLRLKHEIVGPDEVLLLTASSKELSAFLKKYNASSIKDKWKSSDILKLTKKAI</sequence>
<feature type="signal peptide" evidence="1">
    <location>
        <begin position="1"/>
        <end position="20"/>
    </location>
</feature>
<evidence type="ECO:0000313" key="3">
    <source>
        <dbReference type="Proteomes" id="UP000198379"/>
    </source>
</evidence>
<protein>
    <recommendedName>
        <fullName evidence="4">Lipoprotein</fullName>
    </recommendedName>
</protein>
<feature type="chain" id="PRO_5011969235" description="Lipoprotein" evidence="1">
    <location>
        <begin position="21"/>
        <end position="217"/>
    </location>
</feature>
<dbReference type="OrthoDB" id="1421611at2"/>
<evidence type="ECO:0000313" key="2">
    <source>
        <dbReference type="EMBL" id="SNR48286.1"/>
    </source>
</evidence>
<dbReference type="RefSeq" id="WP_089370569.1">
    <property type="nucleotide sequence ID" value="NZ_BMEP01000003.1"/>
</dbReference>
<proteinExistence type="predicted"/>
<keyword evidence="1" id="KW-0732">Signal</keyword>
<organism evidence="2 3">
    <name type="scientific">Dokdonia pacifica</name>
    <dbReference type="NCBI Taxonomy" id="1627892"/>
    <lineage>
        <taxon>Bacteria</taxon>
        <taxon>Pseudomonadati</taxon>
        <taxon>Bacteroidota</taxon>
        <taxon>Flavobacteriia</taxon>
        <taxon>Flavobacteriales</taxon>
        <taxon>Flavobacteriaceae</taxon>
        <taxon>Dokdonia</taxon>
    </lineage>
</organism>
<evidence type="ECO:0008006" key="4">
    <source>
        <dbReference type="Google" id="ProtNLM"/>
    </source>
</evidence>
<dbReference type="Proteomes" id="UP000198379">
    <property type="component" value="Unassembled WGS sequence"/>
</dbReference>
<dbReference type="EMBL" id="FZNY01000001">
    <property type="protein sequence ID" value="SNR48286.1"/>
    <property type="molecule type" value="Genomic_DNA"/>
</dbReference>
<dbReference type="AlphaFoldDB" id="A0A238WP12"/>
<reference evidence="2 3" key="1">
    <citation type="submission" date="2017-06" db="EMBL/GenBank/DDBJ databases">
        <authorList>
            <person name="Kim H.J."/>
            <person name="Triplett B.A."/>
        </authorList>
    </citation>
    <scope>NUCLEOTIDE SEQUENCE [LARGE SCALE GENOMIC DNA]</scope>
    <source>
        <strain evidence="2 3">DSM 25597</strain>
    </source>
</reference>
<accession>A0A238WP12</accession>
<name>A0A238WP12_9FLAO</name>
<keyword evidence="3" id="KW-1185">Reference proteome</keyword>
<evidence type="ECO:0000256" key="1">
    <source>
        <dbReference type="SAM" id="SignalP"/>
    </source>
</evidence>
<dbReference type="PROSITE" id="PS51257">
    <property type="entry name" value="PROKAR_LIPOPROTEIN"/>
    <property type="match status" value="1"/>
</dbReference>